<organism evidence="3 4">
    <name type="scientific">Dentipellis fragilis</name>
    <dbReference type="NCBI Taxonomy" id="205917"/>
    <lineage>
        <taxon>Eukaryota</taxon>
        <taxon>Fungi</taxon>
        <taxon>Dikarya</taxon>
        <taxon>Basidiomycota</taxon>
        <taxon>Agaricomycotina</taxon>
        <taxon>Agaricomycetes</taxon>
        <taxon>Russulales</taxon>
        <taxon>Hericiaceae</taxon>
        <taxon>Dentipellis</taxon>
    </lineage>
</organism>
<dbReference type="EMBL" id="SEOQ01000838">
    <property type="protein sequence ID" value="TFY56317.1"/>
    <property type="molecule type" value="Genomic_DNA"/>
</dbReference>
<evidence type="ECO:0000256" key="2">
    <source>
        <dbReference type="SAM" id="SignalP"/>
    </source>
</evidence>
<evidence type="ECO:0000313" key="4">
    <source>
        <dbReference type="Proteomes" id="UP000298327"/>
    </source>
</evidence>
<dbReference type="Proteomes" id="UP000298327">
    <property type="component" value="Unassembled WGS sequence"/>
</dbReference>
<feature type="signal peptide" evidence="2">
    <location>
        <begin position="1"/>
        <end position="21"/>
    </location>
</feature>
<dbReference type="PROSITE" id="PS51257">
    <property type="entry name" value="PROKAR_LIPOPROTEIN"/>
    <property type="match status" value="1"/>
</dbReference>
<protein>
    <submittedName>
        <fullName evidence="3">Uncharacterized protein</fullName>
    </submittedName>
</protein>
<proteinExistence type="predicted"/>
<dbReference type="OrthoDB" id="10441463at2759"/>
<evidence type="ECO:0000256" key="1">
    <source>
        <dbReference type="SAM" id="MobiDB-lite"/>
    </source>
</evidence>
<feature type="chain" id="PRO_5021306770" evidence="2">
    <location>
        <begin position="22"/>
        <end position="100"/>
    </location>
</feature>
<accession>A0A4Y9Y411</accession>
<name>A0A4Y9Y411_9AGAM</name>
<keyword evidence="4" id="KW-1185">Reference proteome</keyword>
<gene>
    <name evidence="3" type="ORF">EVG20_g8974</name>
</gene>
<keyword evidence="2" id="KW-0732">Signal</keyword>
<sequence length="100" mass="10647">MRLHAAGLFLALAACIVPTISVPVPLNGNGIQSRNFRLQGGDPFHRRRYDDLRPMLAARQSDTLGTSPDVLGEGDSGVLGSQPDSDLDDDTFPGLTVADE</sequence>
<comment type="caution">
    <text evidence="3">The sequence shown here is derived from an EMBL/GenBank/DDBJ whole genome shotgun (WGS) entry which is preliminary data.</text>
</comment>
<dbReference type="AlphaFoldDB" id="A0A4Y9Y411"/>
<reference evidence="3 4" key="1">
    <citation type="submission" date="2019-02" db="EMBL/GenBank/DDBJ databases">
        <title>Genome sequencing of the rare red list fungi Dentipellis fragilis.</title>
        <authorList>
            <person name="Buettner E."/>
            <person name="Kellner H."/>
        </authorList>
    </citation>
    <scope>NUCLEOTIDE SEQUENCE [LARGE SCALE GENOMIC DNA]</scope>
    <source>
        <strain evidence="3 4">DSM 105465</strain>
    </source>
</reference>
<feature type="region of interest" description="Disordered" evidence="1">
    <location>
        <begin position="58"/>
        <end position="100"/>
    </location>
</feature>
<evidence type="ECO:0000313" key="3">
    <source>
        <dbReference type="EMBL" id="TFY56317.1"/>
    </source>
</evidence>